<dbReference type="Pfam" id="PF23226">
    <property type="entry name" value="Exo_endo_phos_PGAP2IP"/>
    <property type="match status" value="1"/>
</dbReference>
<dbReference type="Pfam" id="PF10277">
    <property type="entry name" value="Frag1"/>
    <property type="match status" value="1"/>
</dbReference>
<dbReference type="GO" id="GO:0016020">
    <property type="term" value="C:membrane"/>
    <property type="evidence" value="ECO:0007669"/>
    <property type="project" value="GOC"/>
</dbReference>
<dbReference type="InterPro" id="IPR053912">
    <property type="entry name" value="PGAP2IP_TM_1nd"/>
</dbReference>
<evidence type="ECO:0000313" key="7">
    <source>
        <dbReference type="Proteomes" id="UP000092583"/>
    </source>
</evidence>
<feature type="transmembrane region" description="Helical" evidence="1">
    <location>
        <begin position="193"/>
        <end position="211"/>
    </location>
</feature>
<reference evidence="7" key="2">
    <citation type="submission" date="2013-12" db="EMBL/GenBank/DDBJ databases">
        <title>Evolution of pathogenesis and genome organization in the Tremellales.</title>
        <authorList>
            <person name="Cuomo C."/>
            <person name="Litvintseva A."/>
            <person name="Heitman J."/>
            <person name="Chen Y."/>
            <person name="Sun S."/>
            <person name="Springer D."/>
            <person name="Dromer F."/>
            <person name="Young S."/>
            <person name="Zeng Q."/>
            <person name="Chapman S."/>
            <person name="Gujja S."/>
            <person name="Saif S."/>
            <person name="Birren B."/>
        </authorList>
    </citation>
    <scope>NUCLEOTIDE SEQUENCE [LARGE SCALE GENOMIC DNA]</scope>
    <source>
        <strain evidence="7">CBS 10435</strain>
    </source>
</reference>
<evidence type="ECO:0000259" key="2">
    <source>
        <dbReference type="Pfam" id="PF10277"/>
    </source>
</evidence>
<dbReference type="InterPro" id="IPR057315">
    <property type="entry name" value="Exo_endo_phos_PGAP2IP_C"/>
</dbReference>
<dbReference type="EMBL" id="KI669459">
    <property type="protein sequence ID" value="OCF61409.1"/>
    <property type="molecule type" value="Genomic_DNA"/>
</dbReference>
<protein>
    <submittedName>
        <fullName evidence="6">Calcofluor white hypersensitive protein</fullName>
    </submittedName>
</protein>
<feature type="domain" description="PGAP2IP C-terminal nuclease-like" evidence="5">
    <location>
        <begin position="766"/>
        <end position="1000"/>
    </location>
</feature>
<dbReference type="GO" id="GO:0006506">
    <property type="term" value="P:GPI anchor biosynthetic process"/>
    <property type="evidence" value="ECO:0007669"/>
    <property type="project" value="TreeGrafter"/>
</dbReference>
<dbReference type="InterPro" id="IPR019402">
    <property type="entry name" value="CWH43_N"/>
</dbReference>
<keyword evidence="1" id="KW-0812">Transmembrane</keyword>
<dbReference type="Pfam" id="PF23021">
    <property type="entry name" value="6TM_2nd_PGAP2IP"/>
    <property type="match status" value="1"/>
</dbReference>
<dbReference type="InterPro" id="IPR053911">
    <property type="entry name" value="PGAP2IP_TM_2nd"/>
</dbReference>
<name>A0A1B9J0V2_9TREE</name>
<feature type="transmembrane region" description="Helical" evidence="1">
    <location>
        <begin position="403"/>
        <end position="422"/>
    </location>
</feature>
<feature type="transmembrane region" description="Helical" evidence="1">
    <location>
        <begin position="692"/>
        <end position="711"/>
    </location>
</feature>
<feature type="domain" description="CWH43-like N-terminal" evidence="2">
    <location>
        <begin position="10"/>
        <end position="278"/>
    </location>
</feature>
<feature type="transmembrane region" description="Helical" evidence="1">
    <location>
        <begin position="604"/>
        <end position="621"/>
    </location>
</feature>
<dbReference type="FunFam" id="3.60.10.10:FF:000100">
    <property type="entry name" value="Unplaced genomic scaffold supercont2.12, whole genome shotgun sequence"/>
    <property type="match status" value="1"/>
</dbReference>
<feature type="transmembrane region" description="Helical" evidence="1">
    <location>
        <begin position="346"/>
        <end position="365"/>
    </location>
</feature>
<dbReference type="SUPFAM" id="SSF56219">
    <property type="entry name" value="DNase I-like"/>
    <property type="match status" value="1"/>
</dbReference>
<evidence type="ECO:0000256" key="1">
    <source>
        <dbReference type="SAM" id="Phobius"/>
    </source>
</evidence>
<dbReference type="InterPro" id="IPR036691">
    <property type="entry name" value="Endo/exonu/phosph_ase_sf"/>
</dbReference>
<feature type="domain" description="PGAP2IP first transmembrane" evidence="4">
    <location>
        <begin position="351"/>
        <end position="506"/>
    </location>
</feature>
<keyword evidence="7" id="KW-1185">Reference proteome</keyword>
<dbReference type="GO" id="GO:0005783">
    <property type="term" value="C:endoplasmic reticulum"/>
    <property type="evidence" value="ECO:0007669"/>
    <property type="project" value="TreeGrafter"/>
</dbReference>
<dbReference type="GO" id="GO:0031505">
    <property type="term" value="P:fungal-type cell wall organization"/>
    <property type="evidence" value="ECO:0007669"/>
    <property type="project" value="TreeGrafter"/>
</dbReference>
<sequence>MSTLLAFPAGWIPKAHTFIAYTAFSTALSVGWISGLWKEICINSVAKWPVEWFPSVSATIGDHAPPRAPFQILIALCATPRFLLLLVQWLVHRYPPSRPPKSSERYPLDSDLTSAGHSSAIKAAGIKTRSAAAKIEKEVEEETLRPVEEALRDEIGSKTLVDIELFVGIARTFCCGGWVYITSRDHHDIHDLFMILYLLLTLPWMFFSTQNCSNTKTRSTRRVPFFGFLAMIPPLIWFYYEHSVMRIPGAYTYYSMFEWSLVVWDVGFDALAVLELSHLQIAIVDITSSSSTKHVATSNGHSTFYMPKIRTATHTKLDKDAKVDWTAELPTPSPRWRQALAFASDVYWAICFWTVFTSLGLQLFYWSIWKLALAGSELALLANLSGFTFSMRNTYEFCTSKQGLLTHRIMTVVFGMGFYIFPWPIVRLVGIFIGVWTGWQVLFATWERLKGSEEIVAEGQILGLGLVITWLIKYINNSTNPLWAISHPASGGWNKTGLILAALAIYEYYQRPVDLHPAPPLNWHIRKESQPYTLTKTTKWQRLSITVGFGALIHLIQTFVTDSGTIISWTWTGYPVKGPTLHPFAGIVIAVASLGILHQSRKFHYHLTVLGLIGAIALYRYPDWIGYIGGLLLVFYLQAIFPSYIRVLSVFEPGPTYGYALVTNIILDVISVVTAAYAFVPLGWIFRERTDLVLGFCMVVTVLGWWSTRNIKLPSISKIPPRAQRRIRSTKRYTIISSVLLSIVSIGYSYSKMPRGKPVPYYPDHKIFSGGIWTVHFGLDKEGRDSQWRMMQLIKEMQVDVLGLLESDLHRFVYGNRDLTRVISEELGYYVDLGPGPNKHTWGAALLSKYPILNSTHHLLPSPHGELAPAIHATLDVHGQRVNVMVSHNGQVEEDALDRELQTTEIARLLRETSDAPTVFLGYLVTRPGDFRPWPYQILMEDGQMWDIEIEDRRRWCEYIAFRGLWRIGFARVHESDISDTELQVGKFMLPKPGHPVHYESNKEMYWHIGESDIPEPWHMPSMFRGNGTRGHRYVVWDGPLYYLPPERSGLQRYGQGWTIEP</sequence>
<dbReference type="Gene3D" id="3.60.10.10">
    <property type="entry name" value="Endonuclease/exonuclease/phosphatase"/>
    <property type="match status" value="1"/>
</dbReference>
<dbReference type="AlphaFoldDB" id="A0A1B9J0V2"/>
<dbReference type="PANTHER" id="PTHR14859:SF1">
    <property type="entry name" value="PGAP2-INTERACTING PROTEIN"/>
    <property type="match status" value="1"/>
</dbReference>
<evidence type="ECO:0000259" key="4">
    <source>
        <dbReference type="Pfam" id="PF23022"/>
    </source>
</evidence>
<accession>A0A1B9J0V2</accession>
<evidence type="ECO:0000259" key="5">
    <source>
        <dbReference type="Pfam" id="PF23226"/>
    </source>
</evidence>
<feature type="transmembrane region" description="Helical" evidence="1">
    <location>
        <begin position="657"/>
        <end position="680"/>
    </location>
</feature>
<dbReference type="Proteomes" id="UP000092583">
    <property type="component" value="Unassembled WGS sequence"/>
</dbReference>
<gene>
    <name evidence="6" type="ORF">L486_01057</name>
</gene>
<feature type="domain" description="PGAP2IP second transmembrane" evidence="3">
    <location>
        <begin position="540"/>
        <end position="710"/>
    </location>
</feature>
<evidence type="ECO:0000259" key="3">
    <source>
        <dbReference type="Pfam" id="PF23021"/>
    </source>
</evidence>
<feature type="transmembrane region" description="Helical" evidence="1">
    <location>
        <begin position="580"/>
        <end position="597"/>
    </location>
</feature>
<feature type="transmembrane region" description="Helical" evidence="1">
    <location>
        <begin position="732"/>
        <end position="750"/>
    </location>
</feature>
<feature type="transmembrane region" description="Helical" evidence="1">
    <location>
        <begin position="627"/>
        <end position="645"/>
    </location>
</feature>
<feature type="transmembrane region" description="Helical" evidence="1">
    <location>
        <begin position="543"/>
        <end position="560"/>
    </location>
</feature>
<reference evidence="6 7" key="1">
    <citation type="submission" date="2013-07" db="EMBL/GenBank/DDBJ databases">
        <title>The Genome Sequence of Kwoniella mangroviensis CBS10435.</title>
        <authorList>
            <consortium name="The Broad Institute Genome Sequencing Platform"/>
            <person name="Cuomo C."/>
            <person name="Litvintseva A."/>
            <person name="Chen Y."/>
            <person name="Heitman J."/>
            <person name="Sun S."/>
            <person name="Springer D."/>
            <person name="Dromer F."/>
            <person name="Young S.K."/>
            <person name="Zeng Q."/>
            <person name="Gargeya S."/>
            <person name="Fitzgerald M."/>
            <person name="Abouelleil A."/>
            <person name="Alvarado L."/>
            <person name="Berlin A.M."/>
            <person name="Chapman S.B."/>
            <person name="Dewar J."/>
            <person name="Goldberg J."/>
            <person name="Griggs A."/>
            <person name="Gujja S."/>
            <person name="Hansen M."/>
            <person name="Howarth C."/>
            <person name="Imamovic A."/>
            <person name="Larimer J."/>
            <person name="McCowan C."/>
            <person name="Murphy C."/>
            <person name="Pearson M."/>
            <person name="Priest M."/>
            <person name="Roberts A."/>
            <person name="Saif S."/>
            <person name="Shea T."/>
            <person name="Sykes S."/>
            <person name="Wortman J."/>
            <person name="Nusbaum C."/>
            <person name="Birren B."/>
        </authorList>
    </citation>
    <scope>NUCLEOTIDE SEQUENCE [LARGE SCALE GENOMIC DNA]</scope>
    <source>
        <strain evidence="6 7">CBS 10435</strain>
    </source>
</reference>
<feature type="transmembrane region" description="Helical" evidence="1">
    <location>
        <begin position="223"/>
        <end position="240"/>
    </location>
</feature>
<organism evidence="6 7">
    <name type="scientific">Kwoniella mangroviensis CBS 10435</name>
    <dbReference type="NCBI Taxonomy" id="1331196"/>
    <lineage>
        <taxon>Eukaryota</taxon>
        <taxon>Fungi</taxon>
        <taxon>Dikarya</taxon>
        <taxon>Basidiomycota</taxon>
        <taxon>Agaricomycotina</taxon>
        <taxon>Tremellomycetes</taxon>
        <taxon>Tremellales</taxon>
        <taxon>Cryptococcaceae</taxon>
        <taxon>Kwoniella</taxon>
    </lineage>
</organism>
<keyword evidence="1" id="KW-0472">Membrane</keyword>
<dbReference type="STRING" id="1331196.A0A1B9J0V2"/>
<evidence type="ECO:0000313" key="6">
    <source>
        <dbReference type="EMBL" id="OCF61409.1"/>
    </source>
</evidence>
<dbReference type="OrthoDB" id="68581at2759"/>
<dbReference type="InterPro" id="IPR051916">
    <property type="entry name" value="GPI-anchor_lipid_remodeler"/>
</dbReference>
<dbReference type="PANTHER" id="PTHR14859">
    <property type="entry name" value="CALCOFLUOR WHITE HYPERSENSITIVE PROTEIN PRECURSOR"/>
    <property type="match status" value="1"/>
</dbReference>
<proteinExistence type="predicted"/>
<dbReference type="Pfam" id="PF23022">
    <property type="entry name" value="6TM_1st_PGAP2IP"/>
    <property type="match status" value="1"/>
</dbReference>
<keyword evidence="1" id="KW-1133">Transmembrane helix</keyword>